<organism evidence="7 8">
    <name type="scientific">Zymoseptoria tritici (strain ST99CH_3D7)</name>
    <dbReference type="NCBI Taxonomy" id="1276538"/>
    <lineage>
        <taxon>Eukaryota</taxon>
        <taxon>Fungi</taxon>
        <taxon>Dikarya</taxon>
        <taxon>Ascomycota</taxon>
        <taxon>Pezizomycotina</taxon>
        <taxon>Dothideomycetes</taxon>
        <taxon>Dothideomycetidae</taxon>
        <taxon>Mycosphaerellales</taxon>
        <taxon>Mycosphaerellaceae</taxon>
        <taxon>Zymoseptoria</taxon>
    </lineage>
</organism>
<feature type="compositionally biased region" description="Polar residues" evidence="5">
    <location>
        <begin position="222"/>
        <end position="250"/>
    </location>
</feature>
<feature type="region of interest" description="Disordered" evidence="5">
    <location>
        <begin position="323"/>
        <end position="343"/>
    </location>
</feature>
<dbReference type="Proteomes" id="UP000215127">
    <property type="component" value="Chromosome 7"/>
</dbReference>
<feature type="domain" description="RING-type" evidence="6">
    <location>
        <begin position="445"/>
        <end position="483"/>
    </location>
</feature>
<dbReference type="Gene3D" id="3.30.40.10">
    <property type="entry name" value="Zinc/RING finger domain, C3HC4 (zinc finger)"/>
    <property type="match status" value="1"/>
</dbReference>
<feature type="region of interest" description="Disordered" evidence="5">
    <location>
        <begin position="222"/>
        <end position="270"/>
    </location>
</feature>
<evidence type="ECO:0000256" key="1">
    <source>
        <dbReference type="ARBA" id="ARBA00022723"/>
    </source>
</evidence>
<protein>
    <recommendedName>
        <fullName evidence="6">RING-type domain-containing protein</fullName>
    </recommendedName>
</protein>
<evidence type="ECO:0000256" key="3">
    <source>
        <dbReference type="ARBA" id="ARBA00022833"/>
    </source>
</evidence>
<dbReference type="InterPro" id="IPR013083">
    <property type="entry name" value="Znf_RING/FYVE/PHD"/>
</dbReference>
<dbReference type="CDD" id="cd16449">
    <property type="entry name" value="RING-HC"/>
    <property type="match status" value="1"/>
</dbReference>
<keyword evidence="8" id="KW-1185">Reference proteome</keyword>
<evidence type="ECO:0000313" key="8">
    <source>
        <dbReference type="Proteomes" id="UP000215127"/>
    </source>
</evidence>
<dbReference type="PROSITE" id="PS50089">
    <property type="entry name" value="ZF_RING_2"/>
    <property type="match status" value="1"/>
</dbReference>
<evidence type="ECO:0000256" key="2">
    <source>
        <dbReference type="ARBA" id="ARBA00022771"/>
    </source>
</evidence>
<accession>A0A1X7RZZ4</accession>
<evidence type="ECO:0000259" key="6">
    <source>
        <dbReference type="PROSITE" id="PS50089"/>
    </source>
</evidence>
<dbReference type="PROSITE" id="PS00518">
    <property type="entry name" value="ZF_RING_1"/>
    <property type="match status" value="1"/>
</dbReference>
<dbReference type="SMART" id="SM00184">
    <property type="entry name" value="RING"/>
    <property type="match status" value="1"/>
</dbReference>
<reference evidence="7 8" key="1">
    <citation type="submission" date="2016-06" db="EMBL/GenBank/DDBJ databases">
        <authorList>
            <person name="Kjaerup R.B."/>
            <person name="Dalgaard T.S."/>
            <person name="Juul-Madsen H.R."/>
        </authorList>
    </citation>
    <scope>NUCLEOTIDE SEQUENCE [LARGE SCALE GENOMIC DNA]</scope>
</reference>
<feature type="region of interest" description="Disordered" evidence="5">
    <location>
        <begin position="1"/>
        <end position="70"/>
    </location>
</feature>
<evidence type="ECO:0000256" key="5">
    <source>
        <dbReference type="SAM" id="MobiDB-lite"/>
    </source>
</evidence>
<dbReference type="InterPro" id="IPR001841">
    <property type="entry name" value="Znf_RING"/>
</dbReference>
<proteinExistence type="predicted"/>
<evidence type="ECO:0000313" key="7">
    <source>
        <dbReference type="EMBL" id="SMQ52761.1"/>
    </source>
</evidence>
<dbReference type="Pfam" id="PF13920">
    <property type="entry name" value="zf-C3HC4_3"/>
    <property type="match status" value="1"/>
</dbReference>
<dbReference type="SUPFAM" id="SSF57850">
    <property type="entry name" value="RING/U-box"/>
    <property type="match status" value="1"/>
</dbReference>
<dbReference type="AlphaFoldDB" id="A0A1X7RZZ4"/>
<gene>
    <name evidence="7" type="ORF">ZT3D7_G7914</name>
</gene>
<dbReference type="GO" id="GO:0008270">
    <property type="term" value="F:zinc ion binding"/>
    <property type="evidence" value="ECO:0007669"/>
    <property type="project" value="UniProtKB-KW"/>
</dbReference>
<keyword evidence="3" id="KW-0862">Zinc</keyword>
<dbReference type="InterPro" id="IPR017907">
    <property type="entry name" value="Znf_RING_CS"/>
</dbReference>
<evidence type="ECO:0000256" key="4">
    <source>
        <dbReference type="PROSITE-ProRule" id="PRU00175"/>
    </source>
</evidence>
<keyword evidence="2 4" id="KW-0863">Zinc-finger</keyword>
<name>A0A1X7RZZ4_ZYMT9</name>
<keyword evidence="1" id="KW-0479">Metal-binding</keyword>
<sequence>MSPPQGKFTNDEKRHLQLEFAEMYRSIHAPTPTTSNRPANQPTNDTPALAPTNEPTHPSTPQPSSAPPRQHLQYEPYALNDPAQRAGFIIAGAIEWDMWVQDNRGDVAMAEGLQQTAGLSDRGGADDVLLQPSQFAEEGEEEREFDDEFDDSNVLAWLAGIPEDLHNHNFVPAPQEALPALPPAEEEDARDIAHLGMYQSMWANDPPVQHAAVIAANTITRPTPPGTQIQPATQDGNPYSTLDQDASSNDGAMRRGSGKEVNKPGTPVTDEHQAIVSPMHFGDRNRREMLPIVREEDVNDSVFPPVTRTELPSFGLQLGHEEGNTQQATRAAVPDPSPHSEVESAFSAETYHSAYHRPNHYTGRSQAPRDLDPPELVASRARGTSEWHEWIMTNSRFPLPRPHVERQIFNSLIPTPADTLLDPPANPAAAQQALDRRNELLGEPCCICFEDIREAAEAPCGHLFCTKCAIKAAIEREKCSMCRAMMLATALTRIRIPGGEEPEFKHQKRGRLG</sequence>
<feature type="compositionally biased region" description="Polar residues" evidence="5">
    <location>
        <begin position="31"/>
        <end position="46"/>
    </location>
</feature>
<dbReference type="EMBL" id="LT853698">
    <property type="protein sequence ID" value="SMQ52761.1"/>
    <property type="molecule type" value="Genomic_DNA"/>
</dbReference>